<dbReference type="Pfam" id="PF00498">
    <property type="entry name" value="FHA"/>
    <property type="match status" value="1"/>
</dbReference>
<gene>
    <name evidence="2" type="ordered locus">Hoch_0028</name>
</gene>
<dbReference type="Gene3D" id="2.60.200.20">
    <property type="match status" value="1"/>
</dbReference>
<dbReference type="SMART" id="SM00240">
    <property type="entry name" value="FHA"/>
    <property type="match status" value="1"/>
</dbReference>
<proteinExistence type="predicted"/>
<dbReference type="PROSITE" id="PS50006">
    <property type="entry name" value="FHA_DOMAIN"/>
    <property type="match status" value="1"/>
</dbReference>
<dbReference type="STRING" id="502025.Hoch_0028"/>
<dbReference type="AlphaFoldDB" id="D0LFN6"/>
<dbReference type="EMBL" id="CP001804">
    <property type="protein sequence ID" value="ACY12670.1"/>
    <property type="molecule type" value="Genomic_DNA"/>
</dbReference>
<dbReference type="PANTHER" id="PTHR23308">
    <property type="entry name" value="NUCLEAR INHIBITOR OF PROTEIN PHOSPHATASE-1"/>
    <property type="match status" value="1"/>
</dbReference>
<dbReference type="eggNOG" id="COG1716">
    <property type="taxonomic scope" value="Bacteria"/>
</dbReference>
<dbReference type="InterPro" id="IPR000253">
    <property type="entry name" value="FHA_dom"/>
</dbReference>
<dbReference type="InterPro" id="IPR050923">
    <property type="entry name" value="Cell_Proc_Reg/RNA_Proc"/>
</dbReference>
<dbReference type="CDD" id="cd00060">
    <property type="entry name" value="FHA"/>
    <property type="match status" value="1"/>
</dbReference>
<dbReference type="SUPFAM" id="SSF49879">
    <property type="entry name" value="SMAD/FHA domain"/>
    <property type="match status" value="1"/>
</dbReference>
<keyword evidence="3" id="KW-1185">Reference proteome</keyword>
<organism evidence="2 3">
    <name type="scientific">Haliangium ochraceum (strain DSM 14365 / JCM 11303 / SMP-2)</name>
    <dbReference type="NCBI Taxonomy" id="502025"/>
    <lineage>
        <taxon>Bacteria</taxon>
        <taxon>Pseudomonadati</taxon>
        <taxon>Myxococcota</taxon>
        <taxon>Polyangia</taxon>
        <taxon>Haliangiales</taxon>
        <taxon>Kofleriaceae</taxon>
        <taxon>Haliangium</taxon>
    </lineage>
</organism>
<dbReference type="InterPro" id="IPR008984">
    <property type="entry name" value="SMAD_FHA_dom_sf"/>
</dbReference>
<sequence length="180" mass="20071">MSQRNRIPDTDRPKATTLHALLQEMRQGYTLYKPILIQVDEGTRIGPEATLDRTMTLRKPLDWAEQYGREYAQHRFLVLGPNTLSAGMETPVTIGRSRRCDVRVENDSVSKVHGSVLFDRGSGEYYIVDENSRNGTCINGETLAPGVPTAVWSGAYVSFGDAVFVFIDPPTLRKLAKIAL</sequence>
<dbReference type="KEGG" id="hoh:Hoch_0028"/>
<accession>D0LFN6</accession>
<evidence type="ECO:0000313" key="3">
    <source>
        <dbReference type="Proteomes" id="UP000001880"/>
    </source>
</evidence>
<dbReference type="RefSeq" id="WP_012825297.1">
    <property type="nucleotide sequence ID" value="NC_013440.1"/>
</dbReference>
<evidence type="ECO:0000313" key="2">
    <source>
        <dbReference type="EMBL" id="ACY12670.1"/>
    </source>
</evidence>
<evidence type="ECO:0000259" key="1">
    <source>
        <dbReference type="PROSITE" id="PS50006"/>
    </source>
</evidence>
<dbReference type="Proteomes" id="UP000001880">
    <property type="component" value="Chromosome"/>
</dbReference>
<reference evidence="2 3" key="1">
    <citation type="journal article" date="2010" name="Stand. Genomic Sci.">
        <title>Complete genome sequence of Haliangium ochraceum type strain (SMP-2).</title>
        <authorList>
            <consortium name="US DOE Joint Genome Institute (JGI-PGF)"/>
            <person name="Ivanova N."/>
            <person name="Daum C."/>
            <person name="Lang E."/>
            <person name="Abt B."/>
            <person name="Kopitz M."/>
            <person name="Saunders E."/>
            <person name="Lapidus A."/>
            <person name="Lucas S."/>
            <person name="Glavina Del Rio T."/>
            <person name="Nolan M."/>
            <person name="Tice H."/>
            <person name="Copeland A."/>
            <person name="Cheng J.F."/>
            <person name="Chen F."/>
            <person name="Bruce D."/>
            <person name="Goodwin L."/>
            <person name="Pitluck S."/>
            <person name="Mavromatis K."/>
            <person name="Pati A."/>
            <person name="Mikhailova N."/>
            <person name="Chen A."/>
            <person name="Palaniappan K."/>
            <person name="Land M."/>
            <person name="Hauser L."/>
            <person name="Chang Y.J."/>
            <person name="Jeffries C.D."/>
            <person name="Detter J.C."/>
            <person name="Brettin T."/>
            <person name="Rohde M."/>
            <person name="Goker M."/>
            <person name="Bristow J."/>
            <person name="Markowitz V."/>
            <person name="Eisen J.A."/>
            <person name="Hugenholtz P."/>
            <person name="Kyrpides N.C."/>
            <person name="Klenk H.P."/>
        </authorList>
    </citation>
    <scope>NUCLEOTIDE SEQUENCE [LARGE SCALE GENOMIC DNA]</scope>
    <source>
        <strain evidence="3">DSM 14365 / CIP 107738 / JCM 11303 / AJ 13395 / SMP-2</strain>
    </source>
</reference>
<dbReference type="HOGENOM" id="CLU_1494251_0_0_7"/>
<feature type="domain" description="FHA" evidence="1">
    <location>
        <begin position="92"/>
        <end position="143"/>
    </location>
</feature>
<protein>
    <submittedName>
        <fullName evidence="2">FHA domain containing protein</fullName>
    </submittedName>
</protein>
<name>D0LFN6_HALO1</name>